<sequence length="326" mass="38555">MIKKECKKSFRLLGLETIHRRISPSHQRRSVIEENLRREKAGYQGEKSLDYYLSFLSDRKYLIFHGIRLHNTNQYYFQMDILILSQSFFVILEVKNFGGAITFDEELKQLIQEKDGEIKVYQDPLSQVLLQKRQFAKWLQIHKISSLPIFTFVVISNPYTLIHFKNSSNRLHMVSNSMHLISKIEDIERINHRDVLTKKEIQKLTKLLLRENESKKEDLLKQFQIHKDEIIKGVYCPNCFQLPMKRGHGKWYCNQCLQSSKHAHLFSLQDYILLFGTSITHKQLSDFLQISSRTITTNIIKSLKLPFEGKGKGRVYELSILERNMF</sequence>
<accession>A0A8E2IDW1</accession>
<dbReference type="EMBL" id="MTLA01000137">
    <property type="protein sequence ID" value="OOP68086.1"/>
    <property type="molecule type" value="Genomic_DNA"/>
</dbReference>
<organism evidence="2 3">
    <name type="scientific">Heyndrickxia oleronia</name>
    <dbReference type="NCBI Taxonomy" id="38875"/>
    <lineage>
        <taxon>Bacteria</taxon>
        <taxon>Bacillati</taxon>
        <taxon>Bacillota</taxon>
        <taxon>Bacilli</taxon>
        <taxon>Bacillales</taxon>
        <taxon>Bacillaceae</taxon>
        <taxon>Heyndrickxia</taxon>
    </lineage>
</organism>
<protein>
    <recommendedName>
        <fullName evidence="1">NERD domain-containing protein</fullName>
    </recommendedName>
</protein>
<evidence type="ECO:0000313" key="3">
    <source>
        <dbReference type="Proteomes" id="UP000189761"/>
    </source>
</evidence>
<dbReference type="Pfam" id="PF08378">
    <property type="entry name" value="NERD"/>
    <property type="match status" value="1"/>
</dbReference>
<evidence type="ECO:0000313" key="2">
    <source>
        <dbReference type="EMBL" id="OOP68086.1"/>
    </source>
</evidence>
<evidence type="ECO:0000259" key="1">
    <source>
        <dbReference type="PROSITE" id="PS50965"/>
    </source>
</evidence>
<proteinExistence type="predicted"/>
<dbReference type="InterPro" id="IPR011528">
    <property type="entry name" value="NERD"/>
</dbReference>
<comment type="caution">
    <text evidence="2">The sequence shown here is derived from an EMBL/GenBank/DDBJ whole genome shotgun (WGS) entry which is preliminary data.</text>
</comment>
<dbReference type="AlphaFoldDB" id="A0A8E2IDW1"/>
<feature type="domain" description="NERD" evidence="1">
    <location>
        <begin position="41"/>
        <end position="162"/>
    </location>
</feature>
<dbReference type="PROSITE" id="PS50965">
    <property type="entry name" value="NERD"/>
    <property type="match status" value="1"/>
</dbReference>
<name>A0A8E2IDW1_9BACI</name>
<gene>
    <name evidence="2" type="ORF">BWZ43_12455</name>
</gene>
<dbReference type="Proteomes" id="UP000189761">
    <property type="component" value="Unassembled WGS sequence"/>
</dbReference>
<reference evidence="2 3" key="1">
    <citation type="submission" date="2017-01" db="EMBL/GenBank/DDBJ databases">
        <title>Draft genome sequence of Bacillus oleronius.</title>
        <authorList>
            <person name="Allam M."/>
        </authorList>
    </citation>
    <scope>NUCLEOTIDE SEQUENCE [LARGE SCALE GENOMIC DNA]</scope>
    <source>
        <strain evidence="2 3">DSM 9356</strain>
    </source>
</reference>
<dbReference type="RefSeq" id="WP_078110290.1">
    <property type="nucleotide sequence ID" value="NZ_CP065424.1"/>
</dbReference>
<keyword evidence="3" id="KW-1185">Reference proteome</keyword>